<dbReference type="GO" id="GO:0005524">
    <property type="term" value="F:ATP binding"/>
    <property type="evidence" value="ECO:0007669"/>
    <property type="project" value="UniProtKB-KW"/>
</dbReference>
<evidence type="ECO:0000313" key="8">
    <source>
        <dbReference type="EMBL" id="CAB4767111.1"/>
    </source>
</evidence>
<dbReference type="SUPFAM" id="SSF52540">
    <property type="entry name" value="P-loop containing nucleoside triphosphate hydrolases"/>
    <property type="match status" value="1"/>
</dbReference>
<organism evidence="9">
    <name type="scientific">freshwater metagenome</name>
    <dbReference type="NCBI Taxonomy" id="449393"/>
    <lineage>
        <taxon>unclassified sequences</taxon>
        <taxon>metagenomes</taxon>
        <taxon>ecological metagenomes</taxon>
    </lineage>
</organism>
<dbReference type="AlphaFoldDB" id="A0A6J7CHV2"/>
<reference evidence="9" key="1">
    <citation type="submission" date="2020-05" db="EMBL/GenBank/DDBJ databases">
        <authorList>
            <person name="Chiriac C."/>
            <person name="Salcher M."/>
            <person name="Ghai R."/>
            <person name="Kavagutti S V."/>
        </authorList>
    </citation>
    <scope>NUCLEOTIDE SEQUENCE</scope>
</reference>
<sequence length="292" mass="32668">MAKNSEVLIVSGMSGAGRSTTAHALEDMGWYVVDNLPPTLIDALIKLLQPTINKIAIIIDVRGGEFFDSFEKSVGELKKSQIASQTIFIDASDDVLVRRFEATRRPHPLQGDSRILDGIIKERDRLKEVKESADLVIDSSLLNVHQLERKIVDHFHDANDADLKVNILSFGYKYGIPVDADLVMDCRFIANPHWIPELRPLNGLDKQVSQAVLNNDNVQEFLNRYEQLFETMAAGFISEGRKFLTLAIGCTGGKHRSVAITEELILRFKASKALSGYNIKTQALHRDLGREI</sequence>
<evidence type="ECO:0000313" key="7">
    <source>
        <dbReference type="EMBL" id="CAB4672780.1"/>
    </source>
</evidence>
<dbReference type="PANTHER" id="PTHR30448:SF0">
    <property type="entry name" value="RNASE ADAPTER PROTEIN RAPZ"/>
    <property type="match status" value="1"/>
</dbReference>
<evidence type="ECO:0000256" key="3">
    <source>
        <dbReference type="ARBA" id="ARBA00023134"/>
    </source>
</evidence>
<evidence type="ECO:0000259" key="5">
    <source>
        <dbReference type="Pfam" id="PF22740"/>
    </source>
</evidence>
<accession>A0A6J7CHV2</accession>
<evidence type="ECO:0000259" key="4">
    <source>
        <dbReference type="Pfam" id="PF03668"/>
    </source>
</evidence>
<protein>
    <submittedName>
        <fullName evidence="9">Unannotated protein</fullName>
    </submittedName>
</protein>
<evidence type="ECO:0000313" key="10">
    <source>
        <dbReference type="EMBL" id="CAB4954773.1"/>
    </source>
</evidence>
<keyword evidence="2" id="KW-0067">ATP-binding</keyword>
<evidence type="ECO:0000256" key="1">
    <source>
        <dbReference type="ARBA" id="ARBA00022741"/>
    </source>
</evidence>
<dbReference type="HAMAP" id="MF_00636">
    <property type="entry name" value="RapZ_like"/>
    <property type="match status" value="1"/>
</dbReference>
<dbReference type="EMBL" id="CAEZUC010000028">
    <property type="protein sequence ID" value="CAB4586026.1"/>
    <property type="molecule type" value="Genomic_DNA"/>
</dbReference>
<dbReference type="GO" id="GO:0005525">
    <property type="term" value="F:GTP binding"/>
    <property type="evidence" value="ECO:0007669"/>
    <property type="project" value="UniProtKB-KW"/>
</dbReference>
<dbReference type="Pfam" id="PF03668">
    <property type="entry name" value="RapZ-like_N"/>
    <property type="match status" value="1"/>
</dbReference>
<evidence type="ECO:0000313" key="6">
    <source>
        <dbReference type="EMBL" id="CAB4586026.1"/>
    </source>
</evidence>
<dbReference type="InterPro" id="IPR053931">
    <property type="entry name" value="RapZ_C"/>
</dbReference>
<keyword evidence="1" id="KW-0547">Nucleotide-binding</keyword>
<dbReference type="EMBL" id="CAFBNN010000094">
    <property type="protein sequence ID" value="CAB4954773.1"/>
    <property type="molecule type" value="Genomic_DNA"/>
</dbReference>
<proteinExistence type="inferred from homology"/>
<dbReference type="NCBIfam" id="NF003828">
    <property type="entry name" value="PRK05416.1"/>
    <property type="match status" value="1"/>
</dbReference>
<feature type="domain" description="RapZ C-terminal" evidence="5">
    <location>
        <begin position="163"/>
        <end position="288"/>
    </location>
</feature>
<dbReference type="InterPro" id="IPR005337">
    <property type="entry name" value="RapZ-like"/>
</dbReference>
<dbReference type="InterPro" id="IPR053930">
    <property type="entry name" value="RapZ-like_N"/>
</dbReference>
<feature type="domain" description="RapZ-like N-terminal" evidence="4">
    <location>
        <begin position="6"/>
        <end position="156"/>
    </location>
</feature>
<dbReference type="PIRSF" id="PIRSF005052">
    <property type="entry name" value="P-loopkin"/>
    <property type="match status" value="1"/>
</dbReference>
<dbReference type="PANTHER" id="PTHR30448">
    <property type="entry name" value="RNASE ADAPTER PROTEIN RAPZ"/>
    <property type="match status" value="1"/>
</dbReference>
<dbReference type="InterPro" id="IPR027417">
    <property type="entry name" value="P-loop_NTPase"/>
</dbReference>
<dbReference type="EMBL" id="CAEZZO010000068">
    <property type="protein sequence ID" value="CAB4767111.1"/>
    <property type="molecule type" value="Genomic_DNA"/>
</dbReference>
<name>A0A6J7CHV2_9ZZZZ</name>
<dbReference type="EMBL" id="CAEZXF010000022">
    <property type="protein sequence ID" value="CAB4672780.1"/>
    <property type="molecule type" value="Genomic_DNA"/>
</dbReference>
<gene>
    <name evidence="6" type="ORF">UFOPK1776_00325</name>
    <name evidence="7" type="ORF">UFOPK2355_00167</name>
    <name evidence="8" type="ORF">UFOPK2886_00548</name>
    <name evidence="9" type="ORF">UFOPK3295_00197</name>
    <name evidence="10" type="ORF">UFOPK3797_00728</name>
</gene>
<evidence type="ECO:0000256" key="2">
    <source>
        <dbReference type="ARBA" id="ARBA00022840"/>
    </source>
</evidence>
<dbReference type="EMBL" id="CAFBLG010000008">
    <property type="protein sequence ID" value="CAB4856605.1"/>
    <property type="molecule type" value="Genomic_DNA"/>
</dbReference>
<keyword evidence="3" id="KW-0342">GTP-binding</keyword>
<dbReference type="Gene3D" id="3.40.50.300">
    <property type="entry name" value="P-loop containing nucleotide triphosphate hydrolases"/>
    <property type="match status" value="1"/>
</dbReference>
<dbReference type="Pfam" id="PF22740">
    <property type="entry name" value="PapZ_C"/>
    <property type="match status" value="1"/>
</dbReference>
<evidence type="ECO:0000313" key="9">
    <source>
        <dbReference type="EMBL" id="CAB4856605.1"/>
    </source>
</evidence>